<protein>
    <recommendedName>
        <fullName evidence="2">DUF7708 domain-containing protein</fullName>
    </recommendedName>
</protein>
<dbReference type="Proteomes" id="UP001286456">
    <property type="component" value="Unassembled WGS sequence"/>
</dbReference>
<dbReference type="EMBL" id="JAUEPO010000006">
    <property type="protein sequence ID" value="KAK3319665.1"/>
    <property type="molecule type" value="Genomic_DNA"/>
</dbReference>
<dbReference type="PANTHER" id="PTHR40619">
    <property type="entry name" value="FUNGAL STAND N-TERMINAL GOODBYE DOMAIN-CONTAINING PROTEIN"/>
    <property type="match status" value="1"/>
</dbReference>
<evidence type="ECO:0000256" key="1">
    <source>
        <dbReference type="SAM" id="MobiDB-lite"/>
    </source>
</evidence>
<dbReference type="AlphaFoldDB" id="A0AAE0I7A2"/>
<evidence type="ECO:0000259" key="2">
    <source>
        <dbReference type="Pfam" id="PF24809"/>
    </source>
</evidence>
<comment type="caution">
    <text evidence="3">The sequence shown here is derived from an EMBL/GenBank/DDBJ whole genome shotgun (WGS) entry which is preliminary data.</text>
</comment>
<keyword evidence="4" id="KW-1185">Reference proteome</keyword>
<name>A0AAE0I7A2_9PEZI</name>
<dbReference type="Pfam" id="PF24809">
    <property type="entry name" value="DUF7708"/>
    <property type="match status" value="1"/>
</dbReference>
<reference evidence="3" key="1">
    <citation type="journal article" date="2023" name="Mol. Phylogenet. Evol.">
        <title>Genome-scale phylogeny and comparative genomics of the fungal order Sordariales.</title>
        <authorList>
            <person name="Hensen N."/>
            <person name="Bonometti L."/>
            <person name="Westerberg I."/>
            <person name="Brannstrom I.O."/>
            <person name="Guillou S."/>
            <person name="Cros-Aarteil S."/>
            <person name="Calhoun S."/>
            <person name="Haridas S."/>
            <person name="Kuo A."/>
            <person name="Mondo S."/>
            <person name="Pangilinan J."/>
            <person name="Riley R."/>
            <person name="LaButti K."/>
            <person name="Andreopoulos B."/>
            <person name="Lipzen A."/>
            <person name="Chen C."/>
            <person name="Yan M."/>
            <person name="Daum C."/>
            <person name="Ng V."/>
            <person name="Clum A."/>
            <person name="Steindorff A."/>
            <person name="Ohm R.A."/>
            <person name="Martin F."/>
            <person name="Silar P."/>
            <person name="Natvig D.O."/>
            <person name="Lalanne C."/>
            <person name="Gautier V."/>
            <person name="Ament-Velasquez S.L."/>
            <person name="Kruys A."/>
            <person name="Hutchinson M.I."/>
            <person name="Powell A.J."/>
            <person name="Barry K."/>
            <person name="Miller A.N."/>
            <person name="Grigoriev I.V."/>
            <person name="Debuchy R."/>
            <person name="Gladieux P."/>
            <person name="Hiltunen Thoren M."/>
            <person name="Johannesson H."/>
        </authorList>
    </citation>
    <scope>NUCLEOTIDE SEQUENCE</scope>
    <source>
        <strain evidence="3">SMH4131-1</strain>
    </source>
</reference>
<reference evidence="3" key="2">
    <citation type="submission" date="2023-06" db="EMBL/GenBank/DDBJ databases">
        <authorList>
            <consortium name="Lawrence Berkeley National Laboratory"/>
            <person name="Haridas S."/>
            <person name="Hensen N."/>
            <person name="Bonometti L."/>
            <person name="Westerberg I."/>
            <person name="Brannstrom I.O."/>
            <person name="Guillou S."/>
            <person name="Cros-Aarteil S."/>
            <person name="Calhoun S."/>
            <person name="Kuo A."/>
            <person name="Mondo S."/>
            <person name="Pangilinan J."/>
            <person name="Riley R."/>
            <person name="Labutti K."/>
            <person name="Andreopoulos B."/>
            <person name="Lipzen A."/>
            <person name="Chen C."/>
            <person name="Yanf M."/>
            <person name="Daum C."/>
            <person name="Ng V."/>
            <person name="Clum A."/>
            <person name="Steindorff A."/>
            <person name="Ohm R."/>
            <person name="Martin F."/>
            <person name="Silar P."/>
            <person name="Natvig D."/>
            <person name="Lalanne C."/>
            <person name="Gautier V."/>
            <person name="Ament-Velasquez S.L."/>
            <person name="Kruys A."/>
            <person name="Hutchinson M.I."/>
            <person name="Powell A.J."/>
            <person name="Barry K."/>
            <person name="Miller A.N."/>
            <person name="Grigoriev I.V."/>
            <person name="Debuchy R."/>
            <person name="Gladieux P."/>
            <person name="Thoren M.H."/>
            <person name="Johannesson H."/>
        </authorList>
    </citation>
    <scope>NUCLEOTIDE SEQUENCE</scope>
    <source>
        <strain evidence="3">SMH4131-1</strain>
    </source>
</reference>
<feature type="domain" description="DUF7708" evidence="2">
    <location>
        <begin position="155"/>
        <end position="279"/>
    </location>
</feature>
<gene>
    <name evidence="3" type="ORF">B0T19DRAFT_432841</name>
</gene>
<evidence type="ECO:0000313" key="4">
    <source>
        <dbReference type="Proteomes" id="UP001286456"/>
    </source>
</evidence>
<proteinExistence type="predicted"/>
<dbReference type="InterPro" id="IPR056125">
    <property type="entry name" value="DUF7708"/>
</dbReference>
<sequence>MAQEQGYDAMLREGVVVKQGVAELTSTFATIPDSPLDGSPHQALQPPRALGVATASTQAGAKPVQHCAVEVQVEEEEDKFKAAIREYEGAAEPKYKTGVNPDDTHSIEQLWKIIDDEIETYQSKDKKGAWGKVRLAFRKLGDGSEAVQGWLGLLPTESEYMSVICGGLKLIIQAAARMRNVAEKVLDALCQIPIILSGTRRVLSIFQESQELQKCSRALYKSVLLGLGHMLEYLRRKSAWKVLKAGFKQQSFESGLVDKIDDITKQRDAFNDEAELCHKEVVHRLEKASEKSGNEIKDEMRAISVIISAARAEEERARRAIADGLHLVAMRVGELGREVASLRGDLDSKLYRPFQQLMKLLSTNPMAEDYVRLLRKQLDAPEETVPDQRVQRRSSALSVKTKKSSQKSTRRALLAQLNYDPTTATTDLLANYSLGHTLSSDDQERGLHVIKSPQLAAWVEATSSTALLINGNAPAGAARRSALSFVCARLVYVLHQIRSPPNTSSSSSSSDTSTAERPDIIPLHFFCGSHLSRDEESWASPAGIVNSLLAQLFTCTGQTHLAADKTAREGSDSPFDPTDVEEVFARFNRAYKQLPTTAVVFCVVDGVSFFVDDDETAQDAVWLVEKLVGLAGRRKKKKKKKERAAFKLLITAPTRLRVDGEFVGGADVLVVPREVQDTGGFTAMRWSSGVGRQLAGLARAEGS</sequence>
<evidence type="ECO:0000313" key="3">
    <source>
        <dbReference type="EMBL" id="KAK3319665.1"/>
    </source>
</evidence>
<organism evidence="3 4">
    <name type="scientific">Cercophora scortea</name>
    <dbReference type="NCBI Taxonomy" id="314031"/>
    <lineage>
        <taxon>Eukaryota</taxon>
        <taxon>Fungi</taxon>
        <taxon>Dikarya</taxon>
        <taxon>Ascomycota</taxon>
        <taxon>Pezizomycotina</taxon>
        <taxon>Sordariomycetes</taxon>
        <taxon>Sordariomycetidae</taxon>
        <taxon>Sordariales</taxon>
        <taxon>Lasiosphaeriaceae</taxon>
        <taxon>Cercophora</taxon>
    </lineage>
</organism>
<dbReference type="PANTHER" id="PTHR40619:SF3">
    <property type="entry name" value="FUNGAL STAND N-TERMINAL GOODBYE DOMAIN-CONTAINING PROTEIN"/>
    <property type="match status" value="1"/>
</dbReference>
<accession>A0AAE0I7A2</accession>
<feature type="region of interest" description="Disordered" evidence="1">
    <location>
        <begin position="381"/>
        <end position="404"/>
    </location>
</feature>